<protein>
    <submittedName>
        <fullName evidence="2">Uncharacterized protein</fullName>
    </submittedName>
</protein>
<keyword evidence="1" id="KW-0472">Membrane</keyword>
<proteinExistence type="predicted"/>
<dbReference type="EMBL" id="JACHHH010000008">
    <property type="protein sequence ID" value="MBB6041734.1"/>
    <property type="molecule type" value="Genomic_DNA"/>
</dbReference>
<dbReference type="AlphaFoldDB" id="A0A7W9W389"/>
<sequence length="95" mass="10348">MIALSEESTANVVYDYLEGGLHATTLNGFISDFTQLFLLLLVLGISLRLIQGGIKAINEDSGLMKFFKTSKIKVLAVIIGICIESIILLVKGVYK</sequence>
<keyword evidence="1" id="KW-1133">Transmembrane helix</keyword>
<evidence type="ECO:0000313" key="2">
    <source>
        <dbReference type="EMBL" id="MBB6041734.1"/>
    </source>
</evidence>
<evidence type="ECO:0000256" key="1">
    <source>
        <dbReference type="SAM" id="Phobius"/>
    </source>
</evidence>
<comment type="caution">
    <text evidence="2">The sequence shown here is derived from an EMBL/GenBank/DDBJ whole genome shotgun (WGS) entry which is preliminary data.</text>
</comment>
<name>A0A7W9W389_9FIRM</name>
<reference evidence="2 3" key="1">
    <citation type="submission" date="2020-08" db="EMBL/GenBank/DDBJ databases">
        <title>Genomic Encyclopedia of Type Strains, Phase IV (KMG-IV): sequencing the most valuable type-strain genomes for metagenomic binning, comparative biology and taxonomic classification.</title>
        <authorList>
            <person name="Goeker M."/>
        </authorList>
    </citation>
    <scope>NUCLEOTIDE SEQUENCE [LARGE SCALE GENOMIC DNA]</scope>
    <source>
        <strain evidence="2 3">DSM 17245</strain>
    </source>
</reference>
<accession>A0A7W9W389</accession>
<organism evidence="2 3">
    <name type="scientific">Oribacterium sinus</name>
    <dbReference type="NCBI Taxonomy" id="237576"/>
    <lineage>
        <taxon>Bacteria</taxon>
        <taxon>Bacillati</taxon>
        <taxon>Bacillota</taxon>
        <taxon>Clostridia</taxon>
        <taxon>Lachnospirales</taxon>
        <taxon>Lachnospiraceae</taxon>
        <taxon>Oribacterium</taxon>
    </lineage>
</organism>
<dbReference type="GeneID" id="85015258"/>
<keyword evidence="1" id="KW-0812">Transmembrane</keyword>
<feature type="transmembrane region" description="Helical" evidence="1">
    <location>
        <begin position="72"/>
        <end position="94"/>
    </location>
</feature>
<feature type="transmembrane region" description="Helical" evidence="1">
    <location>
        <begin position="33"/>
        <end position="51"/>
    </location>
</feature>
<dbReference type="RefSeq" id="WP_183684310.1">
    <property type="nucleotide sequence ID" value="NZ_JACHHH010000008.1"/>
</dbReference>
<dbReference type="Proteomes" id="UP000522163">
    <property type="component" value="Unassembled WGS sequence"/>
</dbReference>
<evidence type="ECO:0000313" key="3">
    <source>
        <dbReference type="Proteomes" id="UP000522163"/>
    </source>
</evidence>
<gene>
    <name evidence="2" type="ORF">HNQ46_001724</name>
</gene>